<sequence>MTRHVEPPIGRLIRRHRLRRAMTQTALADALAAASGNRSVSRDQVSRWESGGRVPGPYWRGWLGAVLDLPRQELDRAAAEARAARLLTIAGVPTGRSY</sequence>
<protein>
    <submittedName>
        <fullName evidence="1">Helix-turn-helix protein</fullName>
    </submittedName>
</protein>
<evidence type="ECO:0000313" key="1">
    <source>
        <dbReference type="EMBL" id="RZU53977.1"/>
    </source>
</evidence>
<evidence type="ECO:0000313" key="2">
    <source>
        <dbReference type="Proteomes" id="UP000292564"/>
    </source>
</evidence>
<gene>
    <name evidence="1" type="ORF">EV385_5913</name>
</gene>
<accession>A0A4Q7ZS32</accession>
<dbReference type="InterPro" id="IPR010982">
    <property type="entry name" value="Lambda_DNA-bd_dom_sf"/>
</dbReference>
<name>A0A4Q7ZS32_9ACTN</name>
<dbReference type="RefSeq" id="WP_278045014.1">
    <property type="nucleotide sequence ID" value="NZ_SHKY01000001.1"/>
</dbReference>
<reference evidence="1 2" key="1">
    <citation type="submission" date="2019-02" db="EMBL/GenBank/DDBJ databases">
        <title>Sequencing the genomes of 1000 actinobacteria strains.</title>
        <authorList>
            <person name="Klenk H.-P."/>
        </authorList>
    </citation>
    <scope>NUCLEOTIDE SEQUENCE [LARGE SCALE GENOMIC DNA]</scope>
    <source>
        <strain evidence="1 2">DSM 45162</strain>
    </source>
</reference>
<organism evidence="1 2">
    <name type="scientific">Krasilnikovia cinnamomea</name>
    <dbReference type="NCBI Taxonomy" id="349313"/>
    <lineage>
        <taxon>Bacteria</taxon>
        <taxon>Bacillati</taxon>
        <taxon>Actinomycetota</taxon>
        <taxon>Actinomycetes</taxon>
        <taxon>Micromonosporales</taxon>
        <taxon>Micromonosporaceae</taxon>
        <taxon>Krasilnikovia</taxon>
    </lineage>
</organism>
<dbReference type="GO" id="GO:0003677">
    <property type="term" value="F:DNA binding"/>
    <property type="evidence" value="ECO:0007669"/>
    <property type="project" value="InterPro"/>
</dbReference>
<dbReference type="AlphaFoldDB" id="A0A4Q7ZS32"/>
<comment type="caution">
    <text evidence="1">The sequence shown here is derived from an EMBL/GenBank/DDBJ whole genome shotgun (WGS) entry which is preliminary data.</text>
</comment>
<dbReference type="EMBL" id="SHKY01000001">
    <property type="protein sequence ID" value="RZU53977.1"/>
    <property type="molecule type" value="Genomic_DNA"/>
</dbReference>
<dbReference type="Proteomes" id="UP000292564">
    <property type="component" value="Unassembled WGS sequence"/>
</dbReference>
<dbReference type="Gene3D" id="1.10.260.40">
    <property type="entry name" value="lambda repressor-like DNA-binding domains"/>
    <property type="match status" value="1"/>
</dbReference>
<dbReference type="SUPFAM" id="SSF47413">
    <property type="entry name" value="lambda repressor-like DNA-binding domains"/>
    <property type="match status" value="1"/>
</dbReference>
<proteinExistence type="predicted"/>
<keyword evidence="2" id="KW-1185">Reference proteome</keyword>